<evidence type="ECO:0000313" key="5">
    <source>
        <dbReference type="EMBL" id="MCC9645057.1"/>
    </source>
</evidence>
<gene>
    <name evidence="5" type="ORF">LOC71_22495</name>
</gene>
<dbReference type="InterPro" id="IPR037523">
    <property type="entry name" value="VOC_core"/>
</dbReference>
<proteinExistence type="inferred from homology"/>
<dbReference type="EMBL" id="JAJKFW010000063">
    <property type="protein sequence ID" value="MCC9645057.1"/>
    <property type="molecule type" value="Genomic_DNA"/>
</dbReference>
<dbReference type="InterPro" id="IPR017515">
    <property type="entry name" value="MeMalonyl-CoA_epimerase"/>
</dbReference>
<dbReference type="PROSITE" id="PS51819">
    <property type="entry name" value="VOC"/>
    <property type="match status" value="1"/>
</dbReference>
<feature type="region of interest" description="Disordered" evidence="3">
    <location>
        <begin position="99"/>
        <end position="119"/>
    </location>
</feature>
<dbReference type="SUPFAM" id="SSF54593">
    <property type="entry name" value="Glyoxalase/Bleomycin resistance protein/Dihydroxybiphenyl dioxygenase"/>
    <property type="match status" value="1"/>
</dbReference>
<dbReference type="InterPro" id="IPR029068">
    <property type="entry name" value="Glyas_Bleomycin-R_OHBP_Dase"/>
</dbReference>
<dbReference type="CDD" id="cd07249">
    <property type="entry name" value="MMCE"/>
    <property type="match status" value="1"/>
</dbReference>
<comment type="caution">
    <text evidence="5">The sequence shown here is derived from an EMBL/GenBank/DDBJ whole genome shotgun (WGS) entry which is preliminary data.</text>
</comment>
<comment type="similarity">
    <text evidence="1">Belongs to the methylmalonyl-CoA epimerase family.</text>
</comment>
<keyword evidence="2" id="KW-0479">Metal-binding</keyword>
<reference evidence="5" key="1">
    <citation type="submission" date="2021-11" db="EMBL/GenBank/DDBJ databases">
        <title>Genome sequence.</title>
        <authorList>
            <person name="Sun Q."/>
        </authorList>
    </citation>
    <scope>NUCLEOTIDE SEQUENCE</scope>
    <source>
        <strain evidence="5">JC740</strain>
    </source>
</reference>
<name>A0ABS8NN90_9BACT</name>
<dbReference type="Proteomes" id="UP001430306">
    <property type="component" value="Unassembled WGS sequence"/>
</dbReference>
<protein>
    <submittedName>
        <fullName evidence="5">VOC family protein</fullName>
    </submittedName>
</protein>
<dbReference type="RefSeq" id="WP_230276712.1">
    <property type="nucleotide sequence ID" value="NZ_JAJKFW010000063.1"/>
</dbReference>
<evidence type="ECO:0000256" key="3">
    <source>
        <dbReference type="SAM" id="MobiDB-lite"/>
    </source>
</evidence>
<dbReference type="PANTHER" id="PTHR43048">
    <property type="entry name" value="METHYLMALONYL-COA EPIMERASE"/>
    <property type="match status" value="1"/>
</dbReference>
<dbReference type="Gene3D" id="3.10.180.10">
    <property type="entry name" value="2,3-Dihydroxybiphenyl 1,2-Dioxygenase, domain 1"/>
    <property type="match status" value="1"/>
</dbReference>
<organism evidence="5 6">
    <name type="scientific">Rhodopirellula halodulae</name>
    <dbReference type="NCBI Taxonomy" id="2894198"/>
    <lineage>
        <taxon>Bacteria</taxon>
        <taxon>Pseudomonadati</taxon>
        <taxon>Planctomycetota</taxon>
        <taxon>Planctomycetia</taxon>
        <taxon>Pirellulales</taxon>
        <taxon>Pirellulaceae</taxon>
        <taxon>Rhodopirellula</taxon>
    </lineage>
</organism>
<dbReference type="PANTHER" id="PTHR43048:SF3">
    <property type="entry name" value="METHYLMALONYL-COA EPIMERASE, MITOCHONDRIAL"/>
    <property type="match status" value="1"/>
</dbReference>
<keyword evidence="6" id="KW-1185">Reference proteome</keyword>
<sequence length="138" mass="15727">MSQPPLFHRLDHIAIVVRDTDEALAFYRDQLGLSVLIDERIESGQVRLTHLDMGNLHLQLVQPLTEDHPLQEHLKQRGEGLHHLCFECDDVKKTFDQLSDRSMKPKSETPHDGVLGKKAGFIDPQTTRGVVWEMTGPQ</sequence>
<evidence type="ECO:0000313" key="6">
    <source>
        <dbReference type="Proteomes" id="UP001430306"/>
    </source>
</evidence>
<accession>A0ABS8NN90</accession>
<evidence type="ECO:0000259" key="4">
    <source>
        <dbReference type="PROSITE" id="PS51819"/>
    </source>
</evidence>
<evidence type="ECO:0000256" key="2">
    <source>
        <dbReference type="ARBA" id="ARBA00022723"/>
    </source>
</evidence>
<dbReference type="Pfam" id="PF13669">
    <property type="entry name" value="Glyoxalase_4"/>
    <property type="match status" value="1"/>
</dbReference>
<evidence type="ECO:0000256" key="1">
    <source>
        <dbReference type="ARBA" id="ARBA00009308"/>
    </source>
</evidence>
<dbReference type="InterPro" id="IPR051785">
    <property type="entry name" value="MMCE/EMCE_epimerase"/>
</dbReference>
<feature type="domain" description="VOC" evidence="4">
    <location>
        <begin position="9"/>
        <end position="137"/>
    </location>
</feature>
<feature type="compositionally biased region" description="Basic and acidic residues" evidence="3">
    <location>
        <begin position="99"/>
        <end position="115"/>
    </location>
</feature>